<organism evidence="1 2">
    <name type="scientific">Sulfurospirillum barnesii (strain ATCC 700032 / DSM 10660 / SES-3)</name>
    <dbReference type="NCBI Taxonomy" id="760154"/>
    <lineage>
        <taxon>Bacteria</taxon>
        <taxon>Pseudomonadati</taxon>
        <taxon>Campylobacterota</taxon>
        <taxon>Epsilonproteobacteria</taxon>
        <taxon>Campylobacterales</taxon>
        <taxon>Sulfurospirillaceae</taxon>
        <taxon>Sulfurospirillum</taxon>
    </lineage>
</organism>
<proteinExistence type="predicted"/>
<evidence type="ECO:0000313" key="1">
    <source>
        <dbReference type="EMBL" id="AFL68063.1"/>
    </source>
</evidence>
<reference evidence="1 2" key="1">
    <citation type="submission" date="2012-06" db="EMBL/GenBank/DDBJ databases">
        <title>Complete sequence of Sulfurospirillum barnesii SES-3.</title>
        <authorList>
            <consortium name="US DOE Joint Genome Institute"/>
            <person name="Lucas S."/>
            <person name="Han J."/>
            <person name="Lapidus A."/>
            <person name="Cheng J.-F."/>
            <person name="Goodwin L."/>
            <person name="Pitluck S."/>
            <person name="Peters L."/>
            <person name="Ovchinnikova G."/>
            <person name="Lu M."/>
            <person name="Detter J.C."/>
            <person name="Han C."/>
            <person name="Tapia R."/>
            <person name="Land M."/>
            <person name="Hauser L."/>
            <person name="Kyrpides N."/>
            <person name="Ivanova N."/>
            <person name="Pagani I."/>
            <person name="Stolz J."/>
            <person name="Arkin A."/>
            <person name="Dehal P."/>
            <person name="Oremland R."/>
            <person name="Saltikov C."/>
            <person name="Basu P."/>
            <person name="Hollibaugh J."/>
            <person name="Newman D."/>
            <person name="Stolyar S."/>
            <person name="Hazen T."/>
            <person name="Woyke T."/>
        </authorList>
    </citation>
    <scope>NUCLEOTIDE SEQUENCE [LARGE SCALE GENOMIC DNA]</scope>
    <source>
        <strain evidence="2">ATCC 700032 / DSM 10660 / SES-3</strain>
    </source>
</reference>
<name>I3XVT9_SULBS</name>
<dbReference type="SUPFAM" id="SSF160387">
    <property type="entry name" value="NosL/MerB-like"/>
    <property type="match status" value="1"/>
</dbReference>
<dbReference type="eggNOG" id="COG4314">
    <property type="taxonomic scope" value="Bacteria"/>
</dbReference>
<dbReference type="PATRIC" id="fig|760154.4.peg.758"/>
<keyword evidence="2" id="KW-1185">Reference proteome</keyword>
<dbReference type="KEGG" id="sba:Sulba_0759"/>
<dbReference type="HOGENOM" id="CLU_134271_0_0_7"/>
<dbReference type="EMBL" id="CP003333">
    <property type="protein sequence ID" value="AFL68063.1"/>
    <property type="molecule type" value="Genomic_DNA"/>
</dbReference>
<sequence length="169" mass="19817">MIKTFLATLFLGGIGLCMILFSDVEESRIFVVPNNTKKEPLEIVLERYYCSQDKVPILELFNTAQAIKPNGDTYFFNDIGSFFLWVEKQNDKKALTLWVYATDTERYVSAQSAWYSRVEITPMGYGFSPYEFHIYDTSDYYFDEVYTFAIRGETLWNPMVRHLLVENKL</sequence>
<dbReference type="OrthoDB" id="8560674at2"/>
<dbReference type="RefSeq" id="WP_014768943.1">
    <property type="nucleotide sequence ID" value="NC_018002.1"/>
</dbReference>
<dbReference type="Proteomes" id="UP000006176">
    <property type="component" value="Chromosome"/>
</dbReference>
<accession>I3XVT9</accession>
<dbReference type="AlphaFoldDB" id="I3XVT9"/>
<dbReference type="STRING" id="760154.Sulba_0759"/>
<evidence type="ECO:0000313" key="2">
    <source>
        <dbReference type="Proteomes" id="UP000006176"/>
    </source>
</evidence>
<protein>
    <submittedName>
        <fullName evidence="1">Uncharacterized protein</fullName>
    </submittedName>
</protein>
<gene>
    <name evidence="1" type="ordered locus">Sulba_0759</name>
</gene>